<evidence type="ECO:0000256" key="4">
    <source>
        <dbReference type="ARBA" id="ARBA00022692"/>
    </source>
</evidence>
<proteinExistence type="inferred from homology"/>
<dbReference type="InterPro" id="IPR058533">
    <property type="entry name" value="Cation_efflux_TM"/>
</dbReference>
<evidence type="ECO:0000256" key="6">
    <source>
        <dbReference type="ARBA" id="ARBA00022833"/>
    </source>
</evidence>
<comment type="caution">
    <text evidence="13">The sequence shown here is derived from an EMBL/GenBank/DDBJ whole genome shotgun (WGS) entry which is preliminary data.</text>
</comment>
<evidence type="ECO:0000256" key="7">
    <source>
        <dbReference type="ARBA" id="ARBA00022989"/>
    </source>
</evidence>
<feature type="transmembrane region" description="Helical" evidence="11">
    <location>
        <begin position="12"/>
        <end position="36"/>
    </location>
</feature>
<feature type="transmembrane region" description="Helical" evidence="11">
    <location>
        <begin position="84"/>
        <end position="102"/>
    </location>
</feature>
<dbReference type="Pfam" id="PF01545">
    <property type="entry name" value="Cation_efflux"/>
    <property type="match status" value="1"/>
</dbReference>
<sequence>MVSIVLGTSDESISLLGFGLDSFIEVFSAVIILWRLRREFGNGAGAVERERLATRGIGILFVLLTAVIVITSVLRLVNHVHPETALPGIVVSLASLSFMFWLDASKMRAAKALDSQALKSDAVCSLACIWLSVVLLIGSGIYYLTRIWWADTAAAIIIALLILREGSENLRASFQKEFDGCCCGR</sequence>
<evidence type="ECO:0000256" key="11">
    <source>
        <dbReference type="SAM" id="Phobius"/>
    </source>
</evidence>
<evidence type="ECO:0000256" key="10">
    <source>
        <dbReference type="ARBA" id="ARBA00023329"/>
    </source>
</evidence>
<dbReference type="InterPro" id="IPR027469">
    <property type="entry name" value="Cation_efflux_TMD_sf"/>
</dbReference>
<keyword evidence="5" id="KW-0967">Endosome</keyword>
<dbReference type="Proteomes" id="UP000736328">
    <property type="component" value="Unassembled WGS sequence"/>
</dbReference>
<comment type="similarity">
    <text evidence="3">Belongs to the TMEM163 family.</text>
</comment>
<evidence type="ECO:0000313" key="13">
    <source>
        <dbReference type="EMBL" id="MBI4726069.1"/>
    </source>
</evidence>
<feature type="transmembrane region" description="Helical" evidence="11">
    <location>
        <begin position="57"/>
        <end position="78"/>
    </location>
</feature>
<evidence type="ECO:0000256" key="5">
    <source>
        <dbReference type="ARBA" id="ARBA00022753"/>
    </source>
</evidence>
<keyword evidence="8" id="KW-0770">Synapse</keyword>
<gene>
    <name evidence="13" type="ORF">HY768_02395</name>
</gene>
<feature type="domain" description="Cation efflux protein transmembrane" evidence="12">
    <location>
        <begin position="3"/>
        <end position="175"/>
    </location>
</feature>
<feature type="transmembrane region" description="Helical" evidence="11">
    <location>
        <begin position="122"/>
        <end position="141"/>
    </location>
</feature>
<organism evidence="13 14">
    <name type="scientific">candidate division TA06 bacterium</name>
    <dbReference type="NCBI Taxonomy" id="2250710"/>
    <lineage>
        <taxon>Bacteria</taxon>
        <taxon>Bacteria division TA06</taxon>
    </lineage>
</organism>
<dbReference type="GO" id="GO:0008324">
    <property type="term" value="F:monoatomic cation transmembrane transporter activity"/>
    <property type="evidence" value="ECO:0007669"/>
    <property type="project" value="InterPro"/>
</dbReference>
<keyword evidence="10" id="KW-0968">Cytoplasmic vesicle</keyword>
<dbReference type="SUPFAM" id="SSF161111">
    <property type="entry name" value="Cation efflux protein transmembrane domain-like"/>
    <property type="match status" value="1"/>
</dbReference>
<reference evidence="13" key="1">
    <citation type="submission" date="2020-07" db="EMBL/GenBank/DDBJ databases">
        <title>Huge and variable diversity of episymbiotic CPR bacteria and DPANN archaea in groundwater ecosystems.</title>
        <authorList>
            <person name="He C.Y."/>
            <person name="Keren R."/>
            <person name="Whittaker M."/>
            <person name="Farag I.F."/>
            <person name="Doudna J."/>
            <person name="Cate J.H.D."/>
            <person name="Banfield J.F."/>
        </authorList>
    </citation>
    <scope>NUCLEOTIDE SEQUENCE</scope>
    <source>
        <strain evidence="13">NC_groundwater_1520_Pr4_B-0.1um_53_5</strain>
    </source>
</reference>
<accession>A0A933IB55</accession>
<evidence type="ECO:0000313" key="14">
    <source>
        <dbReference type="Proteomes" id="UP000736328"/>
    </source>
</evidence>
<dbReference type="PANTHER" id="PTHR31937">
    <property type="entry name" value="TRANSMEMBRANE PROTEIN 163"/>
    <property type="match status" value="1"/>
</dbReference>
<dbReference type="PANTHER" id="PTHR31937:SF2">
    <property type="entry name" value="TRANSMEMBRANE PROTEIN 163"/>
    <property type="match status" value="1"/>
</dbReference>
<keyword evidence="9 11" id="KW-0472">Membrane</keyword>
<evidence type="ECO:0000256" key="2">
    <source>
        <dbReference type="ARBA" id="ARBA00004644"/>
    </source>
</evidence>
<evidence type="ECO:0000256" key="9">
    <source>
        <dbReference type="ARBA" id="ARBA00023136"/>
    </source>
</evidence>
<dbReference type="Gene3D" id="1.20.1510.10">
    <property type="entry name" value="Cation efflux protein transmembrane domain"/>
    <property type="match status" value="1"/>
</dbReference>
<evidence type="ECO:0000256" key="3">
    <source>
        <dbReference type="ARBA" id="ARBA00008731"/>
    </source>
</evidence>
<dbReference type="EMBL" id="JACQXR010000029">
    <property type="protein sequence ID" value="MBI4726069.1"/>
    <property type="molecule type" value="Genomic_DNA"/>
</dbReference>
<feature type="transmembrane region" description="Helical" evidence="11">
    <location>
        <begin position="147"/>
        <end position="163"/>
    </location>
</feature>
<keyword evidence="7 11" id="KW-1133">Transmembrane helix</keyword>
<name>A0A933IB55_UNCT6</name>
<evidence type="ECO:0000256" key="1">
    <source>
        <dbReference type="ARBA" id="ARBA00004146"/>
    </source>
</evidence>
<dbReference type="GO" id="GO:0016020">
    <property type="term" value="C:membrane"/>
    <property type="evidence" value="ECO:0007669"/>
    <property type="project" value="InterPro"/>
</dbReference>
<keyword evidence="6" id="KW-0862">Zinc</keyword>
<dbReference type="AlphaFoldDB" id="A0A933IB55"/>
<evidence type="ECO:0000256" key="8">
    <source>
        <dbReference type="ARBA" id="ARBA00023018"/>
    </source>
</evidence>
<protein>
    <submittedName>
        <fullName evidence="13">Cation transporter</fullName>
    </submittedName>
</protein>
<keyword evidence="4 11" id="KW-0812">Transmembrane</keyword>
<comment type="subcellular location">
    <subcellularLocation>
        <location evidence="2">Cytoplasmic vesicle</location>
        <location evidence="2">Secretory vesicle</location>
        <location evidence="2">Synaptic vesicle membrane</location>
        <topology evidence="2">Multi-pass membrane protein</topology>
    </subcellularLocation>
    <subcellularLocation>
        <location evidence="1">Early endosome membrane</location>
    </subcellularLocation>
</comment>
<dbReference type="GO" id="GO:0031410">
    <property type="term" value="C:cytoplasmic vesicle"/>
    <property type="evidence" value="ECO:0007669"/>
    <property type="project" value="UniProtKB-KW"/>
</dbReference>
<evidence type="ECO:0000259" key="12">
    <source>
        <dbReference type="Pfam" id="PF01545"/>
    </source>
</evidence>
<dbReference type="InterPro" id="IPR026765">
    <property type="entry name" value="Tmem163"/>
</dbReference>